<dbReference type="NCBIfam" id="TIGR01730">
    <property type="entry name" value="RND_mfp"/>
    <property type="match status" value="1"/>
</dbReference>
<evidence type="ECO:0000313" key="7">
    <source>
        <dbReference type="Proteomes" id="UP001169823"/>
    </source>
</evidence>
<dbReference type="EMBL" id="JAUOPJ010000001">
    <property type="protein sequence ID" value="MDO6455690.1"/>
    <property type="molecule type" value="Genomic_DNA"/>
</dbReference>
<dbReference type="AlphaFoldDB" id="A0AAW7XNQ0"/>
<feature type="compositionally biased region" description="Polar residues" evidence="3">
    <location>
        <begin position="373"/>
        <end position="386"/>
    </location>
</feature>
<evidence type="ECO:0000256" key="1">
    <source>
        <dbReference type="ARBA" id="ARBA00009477"/>
    </source>
</evidence>
<protein>
    <submittedName>
        <fullName evidence="6">Efflux RND transporter periplasmic adaptor subunit</fullName>
    </submittedName>
</protein>
<dbReference type="PANTHER" id="PTHR30469:SF29">
    <property type="entry name" value="BLR2860 PROTEIN"/>
    <property type="match status" value="1"/>
</dbReference>
<feature type="coiled-coil region" evidence="2">
    <location>
        <begin position="123"/>
        <end position="181"/>
    </location>
</feature>
<name>A0AAW7XNQ0_9RHOB</name>
<feature type="domain" description="CusB-like beta-barrel" evidence="5">
    <location>
        <begin position="222"/>
        <end position="288"/>
    </location>
</feature>
<evidence type="ECO:0000256" key="3">
    <source>
        <dbReference type="SAM" id="MobiDB-lite"/>
    </source>
</evidence>
<evidence type="ECO:0000313" key="6">
    <source>
        <dbReference type="EMBL" id="MDO6455690.1"/>
    </source>
</evidence>
<keyword evidence="2" id="KW-0175">Coiled coil</keyword>
<dbReference type="RefSeq" id="WP_303479035.1">
    <property type="nucleotide sequence ID" value="NZ_JAUOPJ010000001.1"/>
</dbReference>
<dbReference type="GO" id="GO:1990281">
    <property type="term" value="C:efflux pump complex"/>
    <property type="evidence" value="ECO:0007669"/>
    <property type="project" value="TreeGrafter"/>
</dbReference>
<dbReference type="PANTHER" id="PTHR30469">
    <property type="entry name" value="MULTIDRUG RESISTANCE PROTEIN MDTA"/>
    <property type="match status" value="1"/>
</dbReference>
<dbReference type="Gene3D" id="2.40.50.100">
    <property type="match status" value="1"/>
</dbReference>
<evidence type="ECO:0000256" key="2">
    <source>
        <dbReference type="SAM" id="Coils"/>
    </source>
</evidence>
<dbReference type="GO" id="GO:0015562">
    <property type="term" value="F:efflux transmembrane transporter activity"/>
    <property type="evidence" value="ECO:0007669"/>
    <property type="project" value="TreeGrafter"/>
</dbReference>
<evidence type="ECO:0000259" key="4">
    <source>
        <dbReference type="Pfam" id="PF25917"/>
    </source>
</evidence>
<reference evidence="6" key="1">
    <citation type="submission" date="2023-07" db="EMBL/GenBank/DDBJ databases">
        <title>Genome content predicts the carbon catabolic preferences of heterotrophic bacteria.</title>
        <authorList>
            <person name="Gralka M."/>
        </authorList>
    </citation>
    <scope>NUCLEOTIDE SEQUENCE</scope>
    <source>
        <strain evidence="6">I2M02</strain>
    </source>
</reference>
<dbReference type="InterPro" id="IPR058792">
    <property type="entry name" value="Beta-barrel_RND_2"/>
</dbReference>
<dbReference type="Gene3D" id="2.40.420.20">
    <property type="match status" value="1"/>
</dbReference>
<evidence type="ECO:0000259" key="5">
    <source>
        <dbReference type="Pfam" id="PF25954"/>
    </source>
</evidence>
<comment type="caution">
    <text evidence="6">The sequence shown here is derived from an EMBL/GenBank/DDBJ whole genome shotgun (WGS) entry which is preliminary data.</text>
</comment>
<dbReference type="InterPro" id="IPR058625">
    <property type="entry name" value="MdtA-like_BSH"/>
</dbReference>
<sequence>MRIVSILIALLVTIGLYLFIFERDRLTGQDQTDASAESQMDFAPPAQKAIQDAGAVAVVARHSVARTLDSAVVLRGETEAARTVQVTAETNGRVINEPLRKGTTVSAGQELCALDRGTRDSSLAQAHAALSEAEVALANARKLAAGGYASETQILSAEAGVESARAAVAQVQRDIENLSITAPFAGLLESDTAELGTYLTAGAPCAMVIQLDPIKLVGYASETDVNKIELGALAGARLISGETVQGNVTFLSRSADPATRTFRVEVEVPNPNFAIRDGQTVEIAISSAGVVAHLVPQSALTLDDEGRIGLRLVGEDSRTQFAPVTVLRDTREGIWVAGLPEKADIITVGQEFVRAGVLVEPHFDTPDEAMSETDATTTDLQTEATQ</sequence>
<proteinExistence type="inferred from homology"/>
<dbReference type="InterPro" id="IPR006143">
    <property type="entry name" value="RND_pump_MFP"/>
</dbReference>
<accession>A0AAW7XNQ0</accession>
<dbReference type="Gene3D" id="2.40.30.170">
    <property type="match status" value="1"/>
</dbReference>
<comment type="similarity">
    <text evidence="1">Belongs to the membrane fusion protein (MFP) (TC 8.A.1) family.</text>
</comment>
<dbReference type="Gene3D" id="1.10.287.470">
    <property type="entry name" value="Helix hairpin bin"/>
    <property type="match status" value="1"/>
</dbReference>
<dbReference type="Pfam" id="PF25954">
    <property type="entry name" value="Beta-barrel_RND_2"/>
    <property type="match status" value="1"/>
</dbReference>
<organism evidence="6 7">
    <name type="scientific">Celeribacter halophilus</name>
    <dbReference type="NCBI Taxonomy" id="576117"/>
    <lineage>
        <taxon>Bacteria</taxon>
        <taxon>Pseudomonadati</taxon>
        <taxon>Pseudomonadota</taxon>
        <taxon>Alphaproteobacteria</taxon>
        <taxon>Rhodobacterales</taxon>
        <taxon>Roseobacteraceae</taxon>
        <taxon>Celeribacter</taxon>
    </lineage>
</organism>
<gene>
    <name evidence="6" type="ORF">Q4494_01245</name>
</gene>
<dbReference type="SUPFAM" id="SSF111369">
    <property type="entry name" value="HlyD-like secretion proteins"/>
    <property type="match status" value="1"/>
</dbReference>
<dbReference type="Pfam" id="PF25917">
    <property type="entry name" value="BSH_RND"/>
    <property type="match status" value="1"/>
</dbReference>
<feature type="domain" description="Multidrug resistance protein MdtA-like barrel-sandwich hybrid" evidence="4">
    <location>
        <begin position="82"/>
        <end position="209"/>
    </location>
</feature>
<dbReference type="Proteomes" id="UP001169823">
    <property type="component" value="Unassembled WGS sequence"/>
</dbReference>
<feature type="region of interest" description="Disordered" evidence="3">
    <location>
        <begin position="365"/>
        <end position="386"/>
    </location>
</feature>